<dbReference type="AlphaFoldDB" id="A0A939H6C8"/>
<proteinExistence type="predicted"/>
<dbReference type="Gene3D" id="3.10.450.50">
    <property type="match status" value="1"/>
</dbReference>
<accession>A0A939H6C8</accession>
<protein>
    <submittedName>
        <fullName evidence="1">SEC-C domain-containing protein</fullName>
    </submittedName>
</protein>
<dbReference type="PANTHER" id="PTHR33747">
    <property type="entry name" value="UPF0225 PROTEIN SCO1677"/>
    <property type="match status" value="1"/>
</dbReference>
<dbReference type="PANTHER" id="PTHR33747:SF1">
    <property type="entry name" value="ADENYLATE CYCLASE-ASSOCIATED CAP C-TERMINAL DOMAIN-CONTAINING PROTEIN"/>
    <property type="match status" value="1"/>
</dbReference>
<keyword evidence="2" id="KW-1185">Reference proteome</keyword>
<dbReference type="Pfam" id="PF02810">
    <property type="entry name" value="SEC-C"/>
    <property type="match status" value="1"/>
</dbReference>
<dbReference type="EMBL" id="JAFNJU010000006">
    <property type="protein sequence ID" value="MBO1265082.1"/>
    <property type="molecule type" value="Genomic_DNA"/>
</dbReference>
<dbReference type="RefSeq" id="WP_207599609.1">
    <property type="nucleotide sequence ID" value="NZ_JAFNJU010000006.1"/>
</dbReference>
<dbReference type="Proteomes" id="UP000664218">
    <property type="component" value="Unassembled WGS sequence"/>
</dbReference>
<name>A0A939H6C8_9CLOT</name>
<gene>
    <name evidence="1" type="ORF">J3A84_08600</name>
</gene>
<evidence type="ECO:0000313" key="2">
    <source>
        <dbReference type="Proteomes" id="UP000664218"/>
    </source>
</evidence>
<organism evidence="1 2">
    <name type="scientific">Proteiniclasticum aestuarii</name>
    <dbReference type="NCBI Taxonomy" id="2817862"/>
    <lineage>
        <taxon>Bacteria</taxon>
        <taxon>Bacillati</taxon>
        <taxon>Bacillota</taxon>
        <taxon>Clostridia</taxon>
        <taxon>Eubacteriales</taxon>
        <taxon>Clostridiaceae</taxon>
        <taxon>Proteiniclasticum</taxon>
    </lineage>
</organism>
<reference evidence="1" key="1">
    <citation type="submission" date="2021-03" db="EMBL/GenBank/DDBJ databases">
        <title>Proteiniclasticum marinus sp. nov., isolated from tidal flat sediment.</title>
        <authorList>
            <person name="Namirimu T."/>
            <person name="Yang J.-A."/>
            <person name="Yang S.-H."/>
            <person name="Kim Y.-J."/>
            <person name="Kwon K.K."/>
        </authorList>
    </citation>
    <scope>NUCLEOTIDE SEQUENCE</scope>
    <source>
        <strain evidence="1">SCR006</strain>
    </source>
</reference>
<sequence length="249" mass="29144">MNQLIQYIIALTNLYGMVHKDKIVEIYNSQNEDQINCSAVDKILANPPQELEDNFVFTHKDYFVMETIIDNNEFDLMLRKKADKPYYVPAKEELLNYVDESYFEKSKQYNNLLSYLQKNFFKPGDEKAEWLAEDIQGMCQFGVNMQVIFDSFNKMKISFEDMNQTNEVMQLIMDLSNNIRIWENNGHTPNEIFEKFEKPNLRPLPDKPFDFGGSNVIDMKSRQKIGRNDPCPCGSGKKYKKCCLGKDES</sequence>
<dbReference type="InterPro" id="IPR004027">
    <property type="entry name" value="SEC_C_motif"/>
</dbReference>
<comment type="caution">
    <text evidence="1">The sequence shown here is derived from an EMBL/GenBank/DDBJ whole genome shotgun (WGS) entry which is preliminary data.</text>
</comment>
<dbReference type="SUPFAM" id="SSF103642">
    <property type="entry name" value="Sec-C motif"/>
    <property type="match status" value="1"/>
</dbReference>
<evidence type="ECO:0000313" key="1">
    <source>
        <dbReference type="EMBL" id="MBO1265082.1"/>
    </source>
</evidence>